<accession>A0A1C3VAR6</accession>
<keyword evidence="3" id="KW-1185">Reference proteome</keyword>
<name>A0A1C3VAR6_9HYPH</name>
<feature type="compositionally biased region" description="Basic residues" evidence="1">
    <location>
        <begin position="1"/>
        <end position="10"/>
    </location>
</feature>
<feature type="region of interest" description="Disordered" evidence="1">
    <location>
        <begin position="1"/>
        <end position="21"/>
    </location>
</feature>
<gene>
    <name evidence="2" type="ORF">GA0061103_3398</name>
</gene>
<proteinExistence type="predicted"/>
<dbReference type="Proteomes" id="UP000199101">
    <property type="component" value="Unassembled WGS sequence"/>
</dbReference>
<dbReference type="AlphaFoldDB" id="A0A1C3VAR6"/>
<dbReference type="EMBL" id="FMAG01000003">
    <property type="protein sequence ID" value="SCB24768.1"/>
    <property type="molecule type" value="Genomic_DNA"/>
</dbReference>
<reference evidence="3" key="1">
    <citation type="submission" date="2016-08" db="EMBL/GenBank/DDBJ databases">
        <authorList>
            <person name="Varghese N."/>
            <person name="Submissions Spin"/>
        </authorList>
    </citation>
    <scope>NUCLEOTIDE SEQUENCE [LARGE SCALE GENOMIC DNA]</scope>
    <source>
        <strain evidence="3">HAMBI 2975</strain>
    </source>
</reference>
<organism evidence="2 3">
    <name type="scientific">Rhizobium multihospitium</name>
    <dbReference type="NCBI Taxonomy" id="410764"/>
    <lineage>
        <taxon>Bacteria</taxon>
        <taxon>Pseudomonadati</taxon>
        <taxon>Pseudomonadota</taxon>
        <taxon>Alphaproteobacteria</taxon>
        <taxon>Hyphomicrobiales</taxon>
        <taxon>Rhizobiaceae</taxon>
        <taxon>Rhizobium/Agrobacterium group</taxon>
        <taxon>Rhizobium</taxon>
    </lineage>
</organism>
<evidence type="ECO:0000313" key="3">
    <source>
        <dbReference type="Proteomes" id="UP000199101"/>
    </source>
</evidence>
<protein>
    <submittedName>
        <fullName evidence="2">Uncharacterized protein</fullName>
    </submittedName>
</protein>
<sequence>MRVAQKRAHQRNQEPYEAPTTSYVTQPYFVTHYQHTTPIPQNSQAKG</sequence>
<evidence type="ECO:0000256" key="1">
    <source>
        <dbReference type="SAM" id="MobiDB-lite"/>
    </source>
</evidence>
<evidence type="ECO:0000313" key="2">
    <source>
        <dbReference type="EMBL" id="SCB24768.1"/>
    </source>
</evidence>